<accession>A0A5B7HD59</accession>
<dbReference type="AlphaFoldDB" id="A0A5B7HD59"/>
<proteinExistence type="predicted"/>
<gene>
    <name evidence="1" type="ORF">E2C01_061923</name>
</gene>
<keyword evidence="2" id="KW-1185">Reference proteome</keyword>
<dbReference type="OrthoDB" id="5854685at2759"/>
<comment type="caution">
    <text evidence="1">The sequence shown here is derived from an EMBL/GenBank/DDBJ whole genome shotgun (WGS) entry which is preliminary data.</text>
</comment>
<sequence length="123" mass="14241">MLEGVSRRPFGCSSGSYNVRASELARHRALRTLRVQVILLDDSTQVFEIEVRVIFLIPYMALILKHFCVSPSLFQEVLISMYTSFFQVFFMGVEADEQDIYTIKWRNILENPANHFCGLGKSW</sequence>
<organism evidence="1 2">
    <name type="scientific">Portunus trituberculatus</name>
    <name type="common">Swimming crab</name>
    <name type="synonym">Neptunus trituberculatus</name>
    <dbReference type="NCBI Taxonomy" id="210409"/>
    <lineage>
        <taxon>Eukaryota</taxon>
        <taxon>Metazoa</taxon>
        <taxon>Ecdysozoa</taxon>
        <taxon>Arthropoda</taxon>
        <taxon>Crustacea</taxon>
        <taxon>Multicrustacea</taxon>
        <taxon>Malacostraca</taxon>
        <taxon>Eumalacostraca</taxon>
        <taxon>Eucarida</taxon>
        <taxon>Decapoda</taxon>
        <taxon>Pleocyemata</taxon>
        <taxon>Brachyura</taxon>
        <taxon>Eubrachyura</taxon>
        <taxon>Portunoidea</taxon>
        <taxon>Portunidae</taxon>
        <taxon>Portuninae</taxon>
        <taxon>Portunus</taxon>
    </lineage>
</organism>
<evidence type="ECO:0000313" key="2">
    <source>
        <dbReference type="Proteomes" id="UP000324222"/>
    </source>
</evidence>
<evidence type="ECO:0000313" key="1">
    <source>
        <dbReference type="EMBL" id="MPC67739.1"/>
    </source>
</evidence>
<reference evidence="1 2" key="1">
    <citation type="submission" date="2019-05" db="EMBL/GenBank/DDBJ databases">
        <title>Another draft genome of Portunus trituberculatus and its Hox gene families provides insights of decapod evolution.</title>
        <authorList>
            <person name="Jeong J.-H."/>
            <person name="Song I."/>
            <person name="Kim S."/>
            <person name="Choi T."/>
            <person name="Kim D."/>
            <person name="Ryu S."/>
            <person name="Kim W."/>
        </authorList>
    </citation>
    <scope>NUCLEOTIDE SEQUENCE [LARGE SCALE GENOMIC DNA]</scope>
    <source>
        <tissue evidence="1">Muscle</tissue>
    </source>
</reference>
<name>A0A5B7HD59_PORTR</name>
<dbReference type="EMBL" id="VSRR010026693">
    <property type="protein sequence ID" value="MPC67739.1"/>
    <property type="molecule type" value="Genomic_DNA"/>
</dbReference>
<dbReference type="Proteomes" id="UP000324222">
    <property type="component" value="Unassembled WGS sequence"/>
</dbReference>
<protein>
    <submittedName>
        <fullName evidence="1">Uncharacterized protein</fullName>
    </submittedName>
</protein>